<dbReference type="Proteomes" id="UP000702425">
    <property type="component" value="Unassembled WGS sequence"/>
</dbReference>
<organism evidence="6 7">
    <name type="scientific">Microcoleus asticus IPMA8</name>
    <dbReference type="NCBI Taxonomy" id="2563858"/>
    <lineage>
        <taxon>Bacteria</taxon>
        <taxon>Bacillati</taxon>
        <taxon>Cyanobacteriota</taxon>
        <taxon>Cyanophyceae</taxon>
        <taxon>Oscillatoriophycideae</taxon>
        <taxon>Oscillatoriales</taxon>
        <taxon>Microcoleaceae</taxon>
        <taxon>Microcoleus</taxon>
        <taxon>Microcoleus asticus</taxon>
    </lineage>
</organism>
<proteinExistence type="inferred from homology"/>
<keyword evidence="4 6" id="KW-0560">Oxidoreductase</keyword>
<evidence type="ECO:0000256" key="4">
    <source>
        <dbReference type="ARBA" id="ARBA00023002"/>
    </source>
</evidence>
<evidence type="ECO:0000256" key="5">
    <source>
        <dbReference type="ARBA" id="ARBA00023004"/>
    </source>
</evidence>
<dbReference type="InterPro" id="IPR004294">
    <property type="entry name" value="Carotenoid_Oase"/>
</dbReference>
<dbReference type="EMBL" id="SRRZ01000167">
    <property type="protein sequence ID" value="NQE37982.1"/>
    <property type="molecule type" value="Genomic_DNA"/>
</dbReference>
<keyword evidence="5" id="KW-0408">Iron</keyword>
<evidence type="ECO:0000313" key="6">
    <source>
        <dbReference type="EMBL" id="NQE37982.1"/>
    </source>
</evidence>
<dbReference type="PANTHER" id="PTHR10543:SF89">
    <property type="entry name" value="CAROTENOID 9,10(9',10')-CLEAVAGE DIOXYGENASE 1"/>
    <property type="match status" value="1"/>
</dbReference>
<reference evidence="6 7" key="1">
    <citation type="journal article" date="2020" name="Sci. Rep.">
        <title>A novel cyanobacterial geosmin producer, revising GeoA distribution and dispersion patterns in Bacteria.</title>
        <authorList>
            <person name="Churro C."/>
            <person name="Semedo-Aguiar A.P."/>
            <person name="Silva A.D."/>
            <person name="Pereira-Leal J.B."/>
            <person name="Leite R.B."/>
        </authorList>
    </citation>
    <scope>NUCLEOTIDE SEQUENCE [LARGE SCALE GENOMIC DNA]</scope>
    <source>
        <strain evidence="6 7">IPMA8</strain>
    </source>
</reference>
<dbReference type="GO" id="GO:0102162">
    <property type="term" value="F:all-trans-8'-apo-beta-carotenal 15,15'-oxygenase activity"/>
    <property type="evidence" value="ECO:0007669"/>
    <property type="project" value="UniProtKB-EC"/>
</dbReference>
<comment type="similarity">
    <text evidence="2">Belongs to the carotenoid oxygenase family.</text>
</comment>
<gene>
    <name evidence="6" type="ORF">E5S67_05764</name>
</gene>
<evidence type="ECO:0000256" key="2">
    <source>
        <dbReference type="ARBA" id="ARBA00006787"/>
    </source>
</evidence>
<name>A0ABX2D7Q9_9CYAN</name>
<sequence>MNEPTQSNTKAVTDGCAVPQSIMTAYQDELDNVELEIEGNLPNDLQGHVFIVAPVGTVESGGLPFRDGDSLLNGDGMIYRLDFDRPGEVRVKTRLVKPPDYYADKATQPGGEYEKYKFLNRGIARLSMSLGLRNQLNTAFLPMKFAADSCDRLLVTYDAGRPYEIDTDSLEVVTPVGSNKEWRGELDQLKIPIIINPKKFPCKSILSTAHPAFDYSGEGKMFTVNYGRSAASFIEGIQWVYEIEEIPQLIEEIIVALTGFCQTDFMKDISRAVFGFSRDIVENLMSSIGSIFGKELEDFTYVVCWDGVGELERWKLVLPDGTPVKIEQTIHQIGVTKDYVVLMDTAFIMGLEQIINNPFPKNKKLEQHLRKLLERPPLPDSNIYIVRRADLKAGQRPASSNKEVEVVAQKVVIPLEAAHFLVDYDNPNGNITLHVAHLCGMQVAEWLRKYDVSASQPHKPVPHYLHGMEHDETDIGRMGRYIINGETGQLIESQVISDIKATWAVDLYAYLDRLPTGLTPGKLENVYWSSFGLWRDLMTKYIVDLYDDYKYRLIPLSEVIRLAQKGQPACLFRLHPKSMVIADRYEFPCGYMTLSPQFIPRGDGESSTDGYIVCAVCFEDKKLGPTNQIWIFNGNKLSDGPLCKLHNSKLKFGFTLHTAWLRQISKRQASYKIPVQQDYQELVDQNEPEIRKLFENEVYPHFH</sequence>
<keyword evidence="7" id="KW-1185">Reference proteome</keyword>
<comment type="cofactor">
    <cofactor evidence="1">
        <name>Fe(2+)</name>
        <dbReference type="ChEBI" id="CHEBI:29033"/>
    </cofactor>
</comment>
<protein>
    <submittedName>
        <fullName evidence="6">Apocarotenoid-15,15'-oxygenase</fullName>
        <ecNumber evidence="6">1.13.11.75</ecNumber>
    </submittedName>
</protein>
<evidence type="ECO:0000313" key="7">
    <source>
        <dbReference type="Proteomes" id="UP000702425"/>
    </source>
</evidence>
<dbReference type="EC" id="1.13.11.75" evidence="6"/>
<comment type="caution">
    <text evidence="6">The sequence shown here is derived from an EMBL/GenBank/DDBJ whole genome shotgun (WGS) entry which is preliminary data.</text>
</comment>
<evidence type="ECO:0000256" key="3">
    <source>
        <dbReference type="ARBA" id="ARBA00022723"/>
    </source>
</evidence>
<evidence type="ECO:0000256" key="1">
    <source>
        <dbReference type="ARBA" id="ARBA00001954"/>
    </source>
</evidence>
<accession>A0ABX2D7Q9</accession>
<dbReference type="RefSeq" id="WP_172192427.1">
    <property type="nucleotide sequence ID" value="NZ_CAWPPK010000076.1"/>
</dbReference>
<dbReference type="Pfam" id="PF03055">
    <property type="entry name" value="RPE65"/>
    <property type="match status" value="2"/>
</dbReference>
<keyword evidence="3" id="KW-0479">Metal-binding</keyword>
<dbReference type="PANTHER" id="PTHR10543">
    <property type="entry name" value="BETA-CAROTENE DIOXYGENASE"/>
    <property type="match status" value="1"/>
</dbReference>